<gene>
    <name evidence="1" type="ORF">SAMN04487861_12930</name>
</gene>
<reference evidence="1 2" key="1">
    <citation type="submission" date="2016-10" db="EMBL/GenBank/DDBJ databases">
        <authorList>
            <person name="de Groot N.N."/>
        </authorList>
    </citation>
    <scope>NUCLEOTIDE SEQUENCE [LARGE SCALE GENOMIC DNA]</scope>
    <source>
        <strain evidence="1 2">Z108</strain>
    </source>
</reference>
<dbReference type="AlphaFoldDB" id="A0A1I3HDR2"/>
<name>A0A1I3HDR2_SELRU</name>
<dbReference type="OrthoDB" id="1666609at2"/>
<protein>
    <submittedName>
        <fullName evidence="1">Uncharacterized protein</fullName>
    </submittedName>
</protein>
<accession>A0A1I3HDR2</accession>
<proteinExistence type="predicted"/>
<organism evidence="1 2">
    <name type="scientific">Selenomonas ruminantium</name>
    <dbReference type="NCBI Taxonomy" id="971"/>
    <lineage>
        <taxon>Bacteria</taxon>
        <taxon>Bacillati</taxon>
        <taxon>Bacillota</taxon>
        <taxon>Negativicutes</taxon>
        <taxon>Selenomonadales</taxon>
        <taxon>Selenomonadaceae</taxon>
        <taxon>Selenomonas</taxon>
    </lineage>
</organism>
<dbReference type="RefSeq" id="WP_075445561.1">
    <property type="nucleotide sequence ID" value="NZ_FOQK01000029.1"/>
</dbReference>
<dbReference type="Proteomes" id="UP000183639">
    <property type="component" value="Unassembled WGS sequence"/>
</dbReference>
<sequence>MIKNMAIYVILKLEYGKGQENVYTSILNVTSSKSTAETFKEHYEEEFADEIEHEHNGRFVSIRLHKALIQLDDEIVAPDMFIRFIGDKNVKDVFK</sequence>
<dbReference type="EMBL" id="FOQK01000029">
    <property type="protein sequence ID" value="SFI33700.1"/>
    <property type="molecule type" value="Genomic_DNA"/>
</dbReference>
<evidence type="ECO:0000313" key="1">
    <source>
        <dbReference type="EMBL" id="SFI33700.1"/>
    </source>
</evidence>
<evidence type="ECO:0000313" key="2">
    <source>
        <dbReference type="Proteomes" id="UP000183639"/>
    </source>
</evidence>